<comment type="similarity">
    <text evidence="1">Belongs to the peptidase M67A family. CSN6 subfamily.</text>
</comment>
<reference evidence="3" key="1">
    <citation type="submission" date="2020-06" db="EMBL/GenBank/DDBJ databases">
        <title>Genomes of multiple members of Pneumocystis genus reveal paths to human pathogen Pneumocystis jirovecii.</title>
        <authorList>
            <person name="Cisse O.H."/>
            <person name="Ma L."/>
            <person name="Dekker J."/>
            <person name="Khil P."/>
            <person name="Jo J."/>
            <person name="Brenchley J."/>
            <person name="Blair R."/>
            <person name="Pahar B."/>
            <person name="Chabe M."/>
            <person name="Van Rompay K.A."/>
            <person name="Keesler R."/>
            <person name="Sukura A."/>
            <person name="Hirsch V."/>
            <person name="Kutty G."/>
            <person name="Liu Y."/>
            <person name="Peng L."/>
            <person name="Chen J."/>
            <person name="Song J."/>
            <person name="Weissenbacher-Lang C."/>
            <person name="Xu J."/>
            <person name="Upham N.S."/>
            <person name="Stajich J.E."/>
            <person name="Cuomo C.A."/>
            <person name="Cushion M.T."/>
            <person name="Kovacs J.A."/>
        </authorList>
    </citation>
    <scope>NUCLEOTIDE SEQUENCE</scope>
    <source>
        <strain evidence="3">2A</strain>
    </source>
</reference>
<organism evidence="3 4">
    <name type="scientific">Pneumocystis wakefieldiae</name>
    <dbReference type="NCBI Taxonomy" id="38082"/>
    <lineage>
        <taxon>Eukaryota</taxon>
        <taxon>Fungi</taxon>
        <taxon>Dikarya</taxon>
        <taxon>Ascomycota</taxon>
        <taxon>Taphrinomycotina</taxon>
        <taxon>Pneumocystomycetes</taxon>
        <taxon>Pneumocystaceae</taxon>
        <taxon>Pneumocystis</taxon>
    </lineage>
</organism>
<gene>
    <name evidence="3" type="ORF">MERGE_000152</name>
</gene>
<dbReference type="OrthoDB" id="1378at2759"/>
<dbReference type="PANTHER" id="PTHR10540:SF8">
    <property type="entry name" value="COP9 SIGNALOSOME COMPLEX SUBUNIT 6"/>
    <property type="match status" value="1"/>
</dbReference>
<dbReference type="GO" id="GO:0008237">
    <property type="term" value="F:metallopeptidase activity"/>
    <property type="evidence" value="ECO:0007669"/>
    <property type="project" value="InterPro"/>
</dbReference>
<evidence type="ECO:0000313" key="3">
    <source>
        <dbReference type="EMBL" id="QSL65873.1"/>
    </source>
</evidence>
<evidence type="ECO:0000256" key="1">
    <source>
        <dbReference type="ARBA" id="ARBA00010893"/>
    </source>
</evidence>
<dbReference type="PANTHER" id="PTHR10540">
    <property type="entry name" value="EUKARYOTIC TRANSLATION INITIATION FACTOR 3 SUBUNIT F-RELATED"/>
    <property type="match status" value="1"/>
</dbReference>
<keyword evidence="4" id="KW-1185">Reference proteome</keyword>
<dbReference type="Pfam" id="PF01398">
    <property type="entry name" value="JAB"/>
    <property type="match status" value="1"/>
</dbReference>
<dbReference type="Gene3D" id="3.40.140.10">
    <property type="entry name" value="Cytidine Deaminase, domain 2"/>
    <property type="match status" value="1"/>
</dbReference>
<sequence>MYSNLSINNPSERTLEDEELPNTIVSLHPLVLLIISDYYMKHRSQVNGSLVHPIAGALFGNQDDDKIMIENALEIRLIKSKSMLKVDETYFQLRLEQLKAVFTNYNFIGWFFFGSLPGKIEAKIHRQLLKYNQNALLLLIDIISLASSKINTKLPIKIYKFCLEESLLSSENYRAKDIFIEEDYQLNIGEAEAVIIDYMSKIAGDTENKINNRESEIIADLLIQINVIKVLQQRIEILKKYLIDVKTGIVSGDPNLLRQIASLCSHFPTTQNNDFQDLQTEYNYALLINHLSLITKSFGVMKDLFYKHKIIRNNSNKSKD</sequence>
<dbReference type="InterPro" id="IPR024969">
    <property type="entry name" value="EIF3F/CSN6-like_C"/>
</dbReference>
<accession>A0A899FZ75</accession>
<dbReference type="EMBL" id="CP054539">
    <property type="protein sequence ID" value="QSL65873.1"/>
    <property type="molecule type" value="Genomic_DNA"/>
</dbReference>
<dbReference type="SMART" id="SM00232">
    <property type="entry name" value="JAB_MPN"/>
    <property type="match status" value="1"/>
</dbReference>
<dbReference type="AlphaFoldDB" id="A0A899FZ75"/>
<dbReference type="Pfam" id="PF13012">
    <property type="entry name" value="MitMem_reg"/>
    <property type="match status" value="1"/>
</dbReference>
<feature type="domain" description="JAB1/MPN/MOV34 metalloenzyme" evidence="2">
    <location>
        <begin position="24"/>
        <end position="166"/>
    </location>
</feature>
<proteinExistence type="inferred from homology"/>
<name>A0A899FZ75_9ASCO</name>
<evidence type="ECO:0000259" key="2">
    <source>
        <dbReference type="SMART" id="SM00232"/>
    </source>
</evidence>
<dbReference type="InterPro" id="IPR000555">
    <property type="entry name" value="JAMM/MPN+_dom"/>
</dbReference>
<dbReference type="Proteomes" id="UP000663699">
    <property type="component" value="Chromosome 8"/>
</dbReference>
<protein>
    <recommendedName>
        <fullName evidence="2">JAB1/MPN/MOV34 metalloenzyme domain-containing protein</fullName>
    </recommendedName>
</protein>
<evidence type="ECO:0000313" key="4">
    <source>
        <dbReference type="Proteomes" id="UP000663699"/>
    </source>
</evidence>
<dbReference type="GO" id="GO:0008180">
    <property type="term" value="C:COP9 signalosome"/>
    <property type="evidence" value="ECO:0007669"/>
    <property type="project" value="TreeGrafter"/>
</dbReference>